<keyword evidence="1" id="KW-0378">Hydrolase</keyword>
<reference evidence="1 2" key="1">
    <citation type="submission" date="2018-06" db="EMBL/GenBank/DDBJ databases">
        <authorList>
            <consortium name="Pathogen Informatics"/>
            <person name="Doyle S."/>
        </authorList>
    </citation>
    <scope>NUCLEOTIDE SEQUENCE [LARGE SCALE GENOMIC DNA]</scope>
    <source>
        <strain evidence="1 2">NCTC7915</strain>
    </source>
</reference>
<proteinExistence type="predicted"/>
<keyword evidence="1" id="KW-0067">ATP-binding</keyword>
<dbReference type="GO" id="GO:0004386">
    <property type="term" value="F:helicase activity"/>
    <property type="evidence" value="ECO:0007669"/>
    <property type="project" value="UniProtKB-KW"/>
</dbReference>
<accession>A0AA46BQG3</accession>
<organism evidence="1 2">
    <name type="scientific">Dermatophilus congolensis</name>
    <dbReference type="NCBI Taxonomy" id="1863"/>
    <lineage>
        <taxon>Bacteria</taxon>
        <taxon>Bacillati</taxon>
        <taxon>Actinomycetota</taxon>
        <taxon>Actinomycetes</taxon>
        <taxon>Micrococcales</taxon>
        <taxon>Dermatophilaceae</taxon>
        <taxon>Dermatophilus</taxon>
    </lineage>
</organism>
<protein>
    <submittedName>
        <fullName evidence="1">Helicase/secretion neighborhood TadE-like protein</fullName>
    </submittedName>
</protein>
<name>A0AA46BQG3_9MICO</name>
<evidence type="ECO:0000313" key="1">
    <source>
        <dbReference type="EMBL" id="STD15801.1"/>
    </source>
</evidence>
<gene>
    <name evidence="1" type="ORF">NCTC7915_02417</name>
</gene>
<keyword evidence="1" id="KW-0347">Helicase</keyword>
<keyword evidence="1" id="KW-0547">Nucleotide-binding</keyword>
<dbReference type="NCBIfam" id="TIGR03816">
    <property type="entry name" value="tadE_like_DECH"/>
    <property type="match status" value="1"/>
</dbReference>
<dbReference type="AlphaFoldDB" id="A0AA46BQG3"/>
<dbReference type="EMBL" id="UFYA01000001">
    <property type="protein sequence ID" value="STD15801.1"/>
    <property type="molecule type" value="Genomic_DNA"/>
</dbReference>
<dbReference type="Proteomes" id="UP000254118">
    <property type="component" value="Unassembled WGS sequence"/>
</dbReference>
<evidence type="ECO:0000313" key="2">
    <source>
        <dbReference type="Proteomes" id="UP000254118"/>
    </source>
</evidence>
<comment type="caution">
    <text evidence="1">The sequence shown here is derived from an EMBL/GenBank/DDBJ whole genome shotgun (WGS) entry which is preliminary data.</text>
</comment>
<dbReference type="InterPro" id="IPR021202">
    <property type="entry name" value="Rv3654c-like"/>
</dbReference>
<sequence>MMVGAAVIASHRATAAADLAAVGAAKSLVLGGSGADACRRGRSIAQKNDARLSSCRVSGKEVAVTAVVNLSGSLPHFGFYQARAEARAGVR</sequence>